<evidence type="ECO:0000313" key="4">
    <source>
        <dbReference type="Proteomes" id="UP000751190"/>
    </source>
</evidence>
<dbReference type="CDD" id="cd03571">
    <property type="entry name" value="ENTH"/>
    <property type="match status" value="1"/>
</dbReference>
<dbReference type="GO" id="GO:0005886">
    <property type="term" value="C:plasma membrane"/>
    <property type="evidence" value="ECO:0007669"/>
    <property type="project" value="TreeGrafter"/>
</dbReference>
<feature type="region of interest" description="Disordered" evidence="1">
    <location>
        <begin position="373"/>
        <end position="392"/>
    </location>
</feature>
<feature type="region of interest" description="Disordered" evidence="1">
    <location>
        <begin position="154"/>
        <end position="177"/>
    </location>
</feature>
<dbReference type="GO" id="GO:0006897">
    <property type="term" value="P:endocytosis"/>
    <property type="evidence" value="ECO:0007669"/>
    <property type="project" value="TreeGrafter"/>
</dbReference>
<accession>A0A8J6C8X4</accession>
<dbReference type="GO" id="GO:0030276">
    <property type="term" value="F:clathrin binding"/>
    <property type="evidence" value="ECO:0007669"/>
    <property type="project" value="TreeGrafter"/>
</dbReference>
<protein>
    <recommendedName>
        <fullName evidence="2">ENTH domain-containing protein</fullName>
    </recommendedName>
</protein>
<feature type="compositionally biased region" description="Low complexity" evidence="1">
    <location>
        <begin position="300"/>
        <end position="312"/>
    </location>
</feature>
<dbReference type="Proteomes" id="UP000751190">
    <property type="component" value="Unassembled WGS sequence"/>
</dbReference>
<gene>
    <name evidence="3" type="ORF">KFE25_000187</name>
</gene>
<feature type="compositionally biased region" description="Gly residues" evidence="1">
    <location>
        <begin position="190"/>
        <end position="232"/>
    </location>
</feature>
<dbReference type="GO" id="GO:0005768">
    <property type="term" value="C:endosome"/>
    <property type="evidence" value="ECO:0007669"/>
    <property type="project" value="TreeGrafter"/>
</dbReference>
<comment type="caution">
    <text evidence="3">The sequence shown here is derived from an EMBL/GenBank/DDBJ whole genome shotgun (WGS) entry which is preliminary data.</text>
</comment>
<reference evidence="3" key="1">
    <citation type="submission" date="2021-05" db="EMBL/GenBank/DDBJ databases">
        <title>The genome of the haptophyte Pavlova lutheri (Diacronema luteri, Pavlovales) - a model for lipid biosynthesis in eukaryotic algae.</title>
        <authorList>
            <person name="Hulatt C.J."/>
            <person name="Posewitz M.C."/>
        </authorList>
    </citation>
    <scope>NUCLEOTIDE SEQUENCE</scope>
    <source>
        <strain evidence="3">NIVA-4/92</strain>
    </source>
</reference>
<feature type="domain" description="ENTH" evidence="2">
    <location>
        <begin position="26"/>
        <end position="157"/>
    </location>
</feature>
<dbReference type="PROSITE" id="PS50942">
    <property type="entry name" value="ENTH"/>
    <property type="match status" value="1"/>
</dbReference>
<dbReference type="Gene3D" id="1.25.40.90">
    <property type="match status" value="1"/>
</dbReference>
<feature type="compositionally biased region" description="Low complexity" evidence="1">
    <location>
        <begin position="256"/>
        <end position="272"/>
    </location>
</feature>
<dbReference type="PANTHER" id="PTHR12276:SF115">
    <property type="entry name" value="FI19443P1"/>
    <property type="match status" value="1"/>
</dbReference>
<dbReference type="EMBL" id="JAGTXO010000014">
    <property type="protein sequence ID" value="KAG8464019.1"/>
    <property type="molecule type" value="Genomic_DNA"/>
</dbReference>
<dbReference type="Pfam" id="PF01417">
    <property type="entry name" value="ENTH"/>
    <property type="match status" value="1"/>
</dbReference>
<feature type="compositionally biased region" description="Basic and acidic residues" evidence="1">
    <location>
        <begin position="154"/>
        <end position="167"/>
    </location>
</feature>
<keyword evidence="4" id="KW-1185">Reference proteome</keyword>
<dbReference type="InterPro" id="IPR013809">
    <property type="entry name" value="ENTH"/>
</dbReference>
<dbReference type="AlphaFoldDB" id="A0A8J6C8X4"/>
<evidence type="ECO:0000313" key="3">
    <source>
        <dbReference type="EMBL" id="KAG8464019.1"/>
    </source>
</evidence>
<dbReference type="GO" id="GO:0005543">
    <property type="term" value="F:phospholipid binding"/>
    <property type="evidence" value="ECO:0007669"/>
    <property type="project" value="TreeGrafter"/>
</dbReference>
<organism evidence="3 4">
    <name type="scientific">Diacronema lutheri</name>
    <name type="common">Unicellular marine alga</name>
    <name type="synonym">Monochrysis lutheri</name>
    <dbReference type="NCBI Taxonomy" id="2081491"/>
    <lineage>
        <taxon>Eukaryota</taxon>
        <taxon>Haptista</taxon>
        <taxon>Haptophyta</taxon>
        <taxon>Pavlovophyceae</taxon>
        <taxon>Pavlovales</taxon>
        <taxon>Pavlovaceae</taxon>
        <taxon>Diacronema</taxon>
    </lineage>
</organism>
<proteinExistence type="predicted"/>
<dbReference type="GO" id="GO:0030125">
    <property type="term" value="C:clathrin vesicle coat"/>
    <property type="evidence" value="ECO:0007669"/>
    <property type="project" value="TreeGrafter"/>
</dbReference>
<dbReference type="SMART" id="SM00273">
    <property type="entry name" value="ENTH"/>
    <property type="match status" value="1"/>
</dbReference>
<feature type="region of interest" description="Disordered" evidence="1">
    <location>
        <begin position="252"/>
        <end position="326"/>
    </location>
</feature>
<dbReference type="InterPro" id="IPR008942">
    <property type="entry name" value="ENTH_VHS"/>
</dbReference>
<dbReference type="OMA" id="IARCSFN"/>
<evidence type="ECO:0000259" key="2">
    <source>
        <dbReference type="PROSITE" id="PS50942"/>
    </source>
</evidence>
<name>A0A8J6C8X4_DIALT</name>
<dbReference type="PANTHER" id="PTHR12276">
    <property type="entry name" value="EPSIN/ENT-RELATED"/>
    <property type="match status" value="1"/>
</dbReference>
<feature type="region of interest" description="Disordered" evidence="1">
    <location>
        <begin position="189"/>
        <end position="232"/>
    </location>
</feature>
<dbReference type="OrthoDB" id="4033880at2759"/>
<dbReference type="SUPFAM" id="SSF48464">
    <property type="entry name" value="ENTH/VHS domain"/>
    <property type="match status" value="1"/>
</dbReference>
<sequence>MAQKQGPGFMSGVSADTRRYVRELKNKVYNYTEMEQMVRECTCNDTMPPNPALMREIAKGTFTVEFPSIMALIWKRVKDRSNENHPLKCLILLEFLLREGNADMVMKQIQKNLVLIEQLKHFTLYNEHQQDLGTKVRMRADAFLTFLRDGDMNDAHARSPTKVKNEPAFDEPIPDPVNQLQSQHAEVDLLGGGGDEQSGDPFGGSGGGSSDPFGGGGGGSSDPFGVGSGGGGGGFSVGHVPAHIASTPVMKLSGPAQAGRSRQQSAQRASAAPTGGPIAPVRRSVENGRAGGGDLTGSFAPQPAQQRVPAQQDPFGGSSLLDAPPSVAGVDDLTSLAGLSLGGGGGGDSAQMYGGLSGGYGGGIGGGGAPFGGGDPYGASPPAPSGVSPFAAPQAQPSHAFGGMGGGMVGGMGGMAQPMGGVMASGAGGMACGGCCFTGGADAMSVKTAEERAKEATNQVLGAGSSIVNLDNLSAKKEPHAASAQPRTKAPGMAMAASKQSAVGGAAPQPMGMGGMGMGGMAQPMGGMGSGMGQMGGGMGQMGGGMGQMGGGMGQMGGGMGQMGGGMGQMGSGMGQLGSMPQMGGGMAQMGGGMAQMGGGMPQMGGGSQAQMGGGSGSLI</sequence>
<evidence type="ECO:0000256" key="1">
    <source>
        <dbReference type="SAM" id="MobiDB-lite"/>
    </source>
</evidence>